<keyword evidence="5 7" id="KW-1133">Transmembrane helix</keyword>
<keyword evidence="4 7" id="KW-0812">Transmembrane</keyword>
<feature type="domain" description="Major facilitator superfamily (MFS) profile" evidence="8">
    <location>
        <begin position="29"/>
        <end position="467"/>
    </location>
</feature>
<reference evidence="11" key="2">
    <citation type="journal article" date="2021" name="Mol. Plant Pathol.">
        <title>A 20-kb lineage-specific genomic region tames virulence in pathogenic amphidiploid Verticillium longisporum.</title>
        <authorList>
            <person name="Harting R."/>
            <person name="Starke J."/>
            <person name="Kusch H."/>
            <person name="Poggeler S."/>
            <person name="Maurus I."/>
            <person name="Schluter R."/>
            <person name="Landesfeind M."/>
            <person name="Bulla I."/>
            <person name="Nowrousian M."/>
            <person name="de Jonge R."/>
            <person name="Stahlhut G."/>
            <person name="Hoff K.J."/>
            <person name="Asshauer K.P."/>
            <person name="Thurmer A."/>
            <person name="Stanke M."/>
            <person name="Daniel R."/>
            <person name="Morgenstern B."/>
            <person name="Thomma B.P.H.J."/>
            <person name="Kronstad J.W."/>
            <person name="Braus-Stromeyer S.A."/>
            <person name="Braus G.H."/>
        </authorList>
    </citation>
    <scope>NUCLEOTIDE SEQUENCE</scope>
    <source>
        <strain evidence="11">Vl32</strain>
    </source>
</reference>
<feature type="transmembrane region" description="Helical" evidence="7">
    <location>
        <begin position="99"/>
        <end position="116"/>
    </location>
</feature>
<gene>
    <name evidence="10" type="ORF">BN1708_013325</name>
    <name evidence="9" type="ORF">BN1723_010850</name>
    <name evidence="11" type="ORF">HYQ45_005988</name>
</gene>
<dbReference type="PROSITE" id="PS50850">
    <property type="entry name" value="MFS"/>
    <property type="match status" value="1"/>
</dbReference>
<dbReference type="EMBL" id="JAEMWZ010000103">
    <property type="protein sequence ID" value="KAG7136498.1"/>
    <property type="molecule type" value="Genomic_DNA"/>
</dbReference>
<dbReference type="InterPro" id="IPR036259">
    <property type="entry name" value="MFS_trans_sf"/>
</dbReference>
<evidence type="ECO:0000256" key="6">
    <source>
        <dbReference type="ARBA" id="ARBA00023136"/>
    </source>
</evidence>
<keyword evidence="12" id="KW-1185">Reference proteome</keyword>
<feature type="transmembrane region" description="Helical" evidence="7">
    <location>
        <begin position="312"/>
        <end position="333"/>
    </location>
</feature>
<evidence type="ECO:0000256" key="3">
    <source>
        <dbReference type="ARBA" id="ARBA00022448"/>
    </source>
</evidence>
<keyword evidence="6 7" id="KW-0472">Membrane</keyword>
<organism evidence="9 13">
    <name type="scientific">Verticillium longisporum</name>
    <name type="common">Verticillium dahliae var. longisporum</name>
    <dbReference type="NCBI Taxonomy" id="100787"/>
    <lineage>
        <taxon>Eukaryota</taxon>
        <taxon>Fungi</taxon>
        <taxon>Dikarya</taxon>
        <taxon>Ascomycota</taxon>
        <taxon>Pezizomycotina</taxon>
        <taxon>Sordariomycetes</taxon>
        <taxon>Hypocreomycetidae</taxon>
        <taxon>Glomerellales</taxon>
        <taxon>Plectosphaerellaceae</taxon>
        <taxon>Verticillium</taxon>
    </lineage>
</organism>
<accession>A0A0G4L2L4</accession>
<dbReference type="EMBL" id="CVQH01013669">
    <property type="protein sequence ID" value="CRK22165.1"/>
    <property type="molecule type" value="Genomic_DNA"/>
</dbReference>
<comment type="similarity">
    <text evidence="2">Belongs to the major facilitator superfamily. Sugar transporter (TC 2.A.1.1) family.</text>
</comment>
<dbReference type="Pfam" id="PF00083">
    <property type="entry name" value="Sugar_tr"/>
    <property type="match status" value="1"/>
</dbReference>
<dbReference type="PROSITE" id="PS00216">
    <property type="entry name" value="SUGAR_TRANSPORT_1"/>
    <property type="match status" value="1"/>
</dbReference>
<dbReference type="EMBL" id="CVQI01006557">
    <property type="protein sequence ID" value="CRK15940.1"/>
    <property type="molecule type" value="Genomic_DNA"/>
</dbReference>
<feature type="transmembrane region" description="Helical" evidence="7">
    <location>
        <begin position="26"/>
        <end position="47"/>
    </location>
</feature>
<evidence type="ECO:0000313" key="12">
    <source>
        <dbReference type="Proteomes" id="UP000044602"/>
    </source>
</evidence>
<feature type="transmembrane region" description="Helical" evidence="7">
    <location>
        <begin position="185"/>
        <end position="206"/>
    </location>
</feature>
<dbReference type="InterPro" id="IPR020846">
    <property type="entry name" value="MFS_dom"/>
</dbReference>
<feature type="transmembrane region" description="Helical" evidence="7">
    <location>
        <begin position="379"/>
        <end position="403"/>
    </location>
</feature>
<dbReference type="Proteomes" id="UP000689129">
    <property type="component" value="Unassembled WGS sequence"/>
</dbReference>
<dbReference type="InterPro" id="IPR050360">
    <property type="entry name" value="MFS_Sugar_Transporters"/>
</dbReference>
<evidence type="ECO:0000256" key="7">
    <source>
        <dbReference type="SAM" id="Phobius"/>
    </source>
</evidence>
<evidence type="ECO:0000313" key="9">
    <source>
        <dbReference type="EMBL" id="CRK15940.1"/>
    </source>
</evidence>
<evidence type="ECO:0000313" key="13">
    <source>
        <dbReference type="Proteomes" id="UP000045706"/>
    </source>
</evidence>
<sequence>MTDAIISSAQQGSPVPWWKQPHLLKLNFIILSLVMFSSANGYDGSVMGGVLALKSWNEFMDLPTGTYLGWINAIYFLGSGLAFPAGAWVSNRWGRKPGIYIGYAFVVLGVGIQAAAQNEKMFTYARLLIGISSAWLSISAPVLLNEIAYPTHRAIASALYMCGYYVGGTISSWVTFGTRNMDSDWAWRIPILLQIALPLVALPGFLMAPESPRWFISVGRTEDAAKVLAEYHAGGLIEDPIVVSQMIEIETTINAEKEASNSGSYLDMSRTPGNRHRLAISVGLGFISQWAGNGVVSYYLPLVLNSVGVTSVTNQTLINACLNVWNLLWAIAAAASVDRLGRRPLFLASAVLMFVSFVIVTGLSGSFAQGGSSSVGLAVIPFLFLFFAGYDIALTPFLVAYPVEIWQFSLRSRGLTVTWITALASIFLNTFVNGLALEQLGWKYYILFCVLLLLWIVFVWFVIPETKGHTLEQMAVVFDGEDAVPGQAVVLQEKLDEDADVAHVDARDEK</sequence>
<feature type="transmembrane region" description="Helical" evidence="7">
    <location>
        <begin position="122"/>
        <end position="143"/>
    </location>
</feature>
<dbReference type="Gene3D" id="1.20.1250.20">
    <property type="entry name" value="MFS general substrate transporter like domains"/>
    <property type="match status" value="1"/>
</dbReference>
<dbReference type="AlphaFoldDB" id="A0A0G4L2L4"/>
<dbReference type="SUPFAM" id="SSF103473">
    <property type="entry name" value="MFS general substrate transporter"/>
    <property type="match status" value="1"/>
</dbReference>
<dbReference type="GO" id="GO:0005351">
    <property type="term" value="F:carbohydrate:proton symporter activity"/>
    <property type="evidence" value="ECO:0007669"/>
    <property type="project" value="TreeGrafter"/>
</dbReference>
<feature type="transmembrane region" description="Helical" evidence="7">
    <location>
        <begin position="345"/>
        <end position="367"/>
    </location>
</feature>
<dbReference type="Proteomes" id="UP000045706">
    <property type="component" value="Unassembled WGS sequence"/>
</dbReference>
<evidence type="ECO:0000256" key="4">
    <source>
        <dbReference type="ARBA" id="ARBA00022692"/>
    </source>
</evidence>
<evidence type="ECO:0000313" key="10">
    <source>
        <dbReference type="EMBL" id="CRK22165.1"/>
    </source>
</evidence>
<feature type="transmembrane region" description="Helical" evidence="7">
    <location>
        <begin position="442"/>
        <end position="463"/>
    </location>
</feature>
<dbReference type="Proteomes" id="UP000044602">
    <property type="component" value="Unassembled WGS sequence"/>
</dbReference>
<evidence type="ECO:0000313" key="11">
    <source>
        <dbReference type="EMBL" id="KAG7136498.1"/>
    </source>
</evidence>
<protein>
    <submittedName>
        <fullName evidence="11">Lactose permease like protein</fullName>
    </submittedName>
</protein>
<feature type="transmembrane region" description="Helical" evidence="7">
    <location>
        <begin position="415"/>
        <end position="436"/>
    </location>
</feature>
<feature type="transmembrane region" description="Helical" evidence="7">
    <location>
        <begin position="155"/>
        <end position="173"/>
    </location>
</feature>
<feature type="transmembrane region" description="Helical" evidence="7">
    <location>
        <begin position="67"/>
        <end position="87"/>
    </location>
</feature>
<dbReference type="PANTHER" id="PTHR48022">
    <property type="entry name" value="PLASTIDIC GLUCOSE TRANSPORTER 4"/>
    <property type="match status" value="1"/>
</dbReference>
<evidence type="ECO:0000256" key="5">
    <source>
        <dbReference type="ARBA" id="ARBA00022989"/>
    </source>
</evidence>
<proteinExistence type="inferred from homology"/>
<dbReference type="OrthoDB" id="6133115at2759"/>
<keyword evidence="3" id="KW-0813">Transport</keyword>
<evidence type="ECO:0000256" key="2">
    <source>
        <dbReference type="ARBA" id="ARBA00010992"/>
    </source>
</evidence>
<reference evidence="12 13" key="1">
    <citation type="submission" date="2015-05" db="EMBL/GenBank/DDBJ databases">
        <authorList>
            <person name="Fogelqvist Johan"/>
        </authorList>
    </citation>
    <scope>NUCLEOTIDE SEQUENCE [LARGE SCALE GENOMIC DNA]</scope>
    <source>
        <strain evidence="10">VL1</strain>
        <strain evidence="9">VL2</strain>
    </source>
</reference>
<evidence type="ECO:0000259" key="8">
    <source>
        <dbReference type="PROSITE" id="PS50850"/>
    </source>
</evidence>
<dbReference type="GO" id="GO:0016020">
    <property type="term" value="C:membrane"/>
    <property type="evidence" value="ECO:0007669"/>
    <property type="project" value="UniProtKB-SubCell"/>
</dbReference>
<dbReference type="PANTHER" id="PTHR48022:SF3">
    <property type="entry name" value="HEXOSE TRANSPORTER PROTEIN (AFU_ORTHOLOGUE AFUA_8G04480)-RELATED"/>
    <property type="match status" value="1"/>
</dbReference>
<comment type="subcellular location">
    <subcellularLocation>
        <location evidence="1">Membrane</location>
        <topology evidence="1">Multi-pass membrane protein</topology>
    </subcellularLocation>
</comment>
<dbReference type="InterPro" id="IPR005828">
    <property type="entry name" value="MFS_sugar_transport-like"/>
</dbReference>
<evidence type="ECO:0000256" key="1">
    <source>
        <dbReference type="ARBA" id="ARBA00004141"/>
    </source>
</evidence>
<dbReference type="FunFam" id="1.20.1250.20:FF:000134">
    <property type="entry name" value="MFS sugar transporter protein"/>
    <property type="match status" value="1"/>
</dbReference>
<name>A0A0G4L2L4_VERLO</name>
<dbReference type="InterPro" id="IPR005829">
    <property type="entry name" value="Sugar_transporter_CS"/>
</dbReference>
<feature type="transmembrane region" description="Helical" evidence="7">
    <location>
        <begin position="278"/>
        <end position="300"/>
    </location>
</feature>